<protein>
    <recommendedName>
        <fullName evidence="8">Ubiquitin carboxyl-terminal hydrolase</fullName>
        <ecNumber evidence="8">3.4.19.12</ecNumber>
    </recommendedName>
</protein>
<dbReference type="GO" id="GO:0005730">
    <property type="term" value="C:nucleolus"/>
    <property type="evidence" value="ECO:0007669"/>
    <property type="project" value="UniProtKB-SubCell"/>
</dbReference>
<dbReference type="EMBL" id="JARGDH010000004">
    <property type="protein sequence ID" value="KAL0270975.1"/>
    <property type="molecule type" value="Genomic_DNA"/>
</dbReference>
<feature type="region of interest" description="Disordered" evidence="9">
    <location>
        <begin position="453"/>
        <end position="626"/>
    </location>
</feature>
<feature type="compositionally biased region" description="Polar residues" evidence="9">
    <location>
        <begin position="485"/>
        <end position="508"/>
    </location>
</feature>
<evidence type="ECO:0000256" key="2">
    <source>
        <dbReference type="ARBA" id="ARBA00004604"/>
    </source>
</evidence>
<dbReference type="InterPro" id="IPR018200">
    <property type="entry name" value="USP_CS"/>
</dbReference>
<feature type="compositionally biased region" description="Basic and acidic residues" evidence="9">
    <location>
        <begin position="614"/>
        <end position="626"/>
    </location>
</feature>
<feature type="compositionally biased region" description="Polar residues" evidence="9">
    <location>
        <begin position="520"/>
        <end position="539"/>
    </location>
</feature>
<comment type="catalytic activity">
    <reaction evidence="1 8">
        <text>Thiol-dependent hydrolysis of ester, thioester, amide, peptide and isopeptide bonds formed by the C-terminal Gly of ubiquitin (a 76-residue protein attached to proteins as an intracellular targeting signal).</text>
        <dbReference type="EC" id="3.4.19.12"/>
    </reaction>
</comment>
<reference evidence="11" key="1">
    <citation type="journal article" date="2024" name="Gigascience">
        <title>Chromosome-level genome of the poultry shaft louse Menopon gallinae provides insight into the host-switching and adaptive evolution of parasitic lice.</title>
        <authorList>
            <person name="Xu Y."/>
            <person name="Ma L."/>
            <person name="Liu S."/>
            <person name="Liang Y."/>
            <person name="Liu Q."/>
            <person name="He Z."/>
            <person name="Tian L."/>
            <person name="Duan Y."/>
            <person name="Cai W."/>
            <person name="Li H."/>
            <person name="Song F."/>
        </authorList>
    </citation>
    <scope>NUCLEOTIDE SEQUENCE</scope>
    <source>
        <strain evidence="11">Cailab_2023a</strain>
    </source>
</reference>
<evidence type="ECO:0000256" key="8">
    <source>
        <dbReference type="RuleBase" id="RU366025"/>
    </source>
</evidence>
<comment type="similarity">
    <text evidence="3 8">Belongs to the peptidase C19 family.</text>
</comment>
<dbReference type="Gene3D" id="3.90.70.10">
    <property type="entry name" value="Cysteine proteinases"/>
    <property type="match status" value="1"/>
</dbReference>
<dbReference type="PANTHER" id="PTHR24006">
    <property type="entry name" value="UBIQUITIN CARBOXYL-TERMINAL HYDROLASE"/>
    <property type="match status" value="1"/>
</dbReference>
<keyword evidence="7 8" id="KW-0788">Thiol protease</keyword>
<feature type="domain" description="USP" evidence="10">
    <location>
        <begin position="118"/>
        <end position="429"/>
    </location>
</feature>
<dbReference type="InterPro" id="IPR038765">
    <property type="entry name" value="Papain-like_cys_pep_sf"/>
</dbReference>
<evidence type="ECO:0000256" key="3">
    <source>
        <dbReference type="ARBA" id="ARBA00009085"/>
    </source>
</evidence>
<proteinExistence type="inferred from homology"/>
<dbReference type="GO" id="GO:0016579">
    <property type="term" value="P:protein deubiquitination"/>
    <property type="evidence" value="ECO:0007669"/>
    <property type="project" value="InterPro"/>
</dbReference>
<dbReference type="InterPro" id="IPR001394">
    <property type="entry name" value="Peptidase_C19_UCH"/>
</dbReference>
<evidence type="ECO:0000256" key="4">
    <source>
        <dbReference type="ARBA" id="ARBA00022670"/>
    </source>
</evidence>
<feature type="compositionally biased region" description="Basic and acidic residues" evidence="9">
    <location>
        <begin position="554"/>
        <end position="580"/>
    </location>
</feature>
<keyword evidence="5 8" id="KW-0833">Ubl conjugation pathway</keyword>
<sequence length="718" mass="80949">MRMPASGGDPVSATLRLAFSPASKSEDLDSGVEASAKRVLLSSIEFEPPTNYQSSVLNNLKSKYIVINTKHALATPKLANGSNVNKKSNNVSLPVPKLTLFPPERVQLGYRGNISVGSGMANLGNTCYLNSTLQALFHVPALVNWLVSETAHQKCEQNSEIQLHPDDITCSVIKTFKCSQQKTGNVMKPISVYSKLKAICKHLTHGSQEDAHEFMRYLLESLEKNYLTRFQGHKLDNASKETTPINQIFGGYIRTEVTCLSCKAVSTTFQHFQDLPLDIRKASTLNDALAGYFERERLPECEDAYKCEKCNRKVAATKKFTIEKPPNVLCVQLKRFSVTNGKITKQVQLPQYLDVTRFVSPSVQPRHPVKYRLVSMVTHMGHSANCGHYTAIALAANGFYYQFDDSSVRQIPLSTVLNMSAYLVLYEMERPFTPHSPRPFPAPATVVWNNSNNSNSSCSSSTASSNSNVSANTDQGVGMAEDSVQEATPKSSSVTALTDNDSNRQRQFGSPKEDGKVPKNVQQARVVSENGTNNGSSALENGKRSYHNGNSSKENAEESGSRESNGSEKSEHDFQRKKDVFGFSQNSHRGYGAPVKSWNGTRSSMDREVEEEKNENNKRSIDELYNDDYDKGKTKKIKGAYNREREWPRYNAFQERANQQIHQSYHWKSNGKFDHGRRHQFERRHFRNRFNGSRYWNYQKKHGKRSNHGFSHYNNYRY</sequence>
<keyword evidence="4 8" id="KW-0645">Protease</keyword>
<dbReference type="Pfam" id="PF00443">
    <property type="entry name" value="UCH"/>
    <property type="match status" value="1"/>
</dbReference>
<dbReference type="PANTHER" id="PTHR24006:SF758">
    <property type="entry name" value="UBIQUITIN CARBOXYL-TERMINAL HYDROLASE 36"/>
    <property type="match status" value="1"/>
</dbReference>
<gene>
    <name evidence="11" type="ORF">PYX00_008230</name>
</gene>
<evidence type="ECO:0000313" key="11">
    <source>
        <dbReference type="EMBL" id="KAL0270975.1"/>
    </source>
</evidence>
<dbReference type="GO" id="GO:0005829">
    <property type="term" value="C:cytosol"/>
    <property type="evidence" value="ECO:0007669"/>
    <property type="project" value="TreeGrafter"/>
</dbReference>
<dbReference type="EC" id="3.4.19.12" evidence="8"/>
<evidence type="ECO:0000256" key="7">
    <source>
        <dbReference type="ARBA" id="ARBA00022807"/>
    </source>
</evidence>
<feature type="compositionally biased region" description="Low complexity" evidence="9">
    <location>
        <begin position="453"/>
        <end position="473"/>
    </location>
</feature>
<dbReference type="AlphaFoldDB" id="A0AAW2HMF5"/>
<evidence type="ECO:0000256" key="6">
    <source>
        <dbReference type="ARBA" id="ARBA00022801"/>
    </source>
</evidence>
<name>A0AAW2HMF5_9NEOP</name>
<comment type="subcellular location">
    <subcellularLocation>
        <location evidence="2">Nucleus</location>
        <location evidence="2">Nucleolus</location>
    </subcellularLocation>
</comment>
<dbReference type="SUPFAM" id="SSF54001">
    <property type="entry name" value="Cysteine proteinases"/>
    <property type="match status" value="1"/>
</dbReference>
<organism evidence="11">
    <name type="scientific">Menopon gallinae</name>
    <name type="common">poultry shaft louse</name>
    <dbReference type="NCBI Taxonomy" id="328185"/>
    <lineage>
        <taxon>Eukaryota</taxon>
        <taxon>Metazoa</taxon>
        <taxon>Ecdysozoa</taxon>
        <taxon>Arthropoda</taxon>
        <taxon>Hexapoda</taxon>
        <taxon>Insecta</taxon>
        <taxon>Pterygota</taxon>
        <taxon>Neoptera</taxon>
        <taxon>Paraneoptera</taxon>
        <taxon>Psocodea</taxon>
        <taxon>Troctomorpha</taxon>
        <taxon>Phthiraptera</taxon>
        <taxon>Amblycera</taxon>
        <taxon>Menoponidae</taxon>
        <taxon>Menopon</taxon>
    </lineage>
</organism>
<dbReference type="PROSITE" id="PS00973">
    <property type="entry name" value="USP_2"/>
    <property type="match status" value="1"/>
</dbReference>
<keyword evidence="6 8" id="KW-0378">Hydrolase</keyword>
<dbReference type="GO" id="GO:0004843">
    <property type="term" value="F:cysteine-type deubiquitinase activity"/>
    <property type="evidence" value="ECO:0007669"/>
    <property type="project" value="UniProtKB-UniRule"/>
</dbReference>
<evidence type="ECO:0000256" key="1">
    <source>
        <dbReference type="ARBA" id="ARBA00000707"/>
    </source>
</evidence>
<dbReference type="PROSITE" id="PS00972">
    <property type="entry name" value="USP_1"/>
    <property type="match status" value="1"/>
</dbReference>
<evidence type="ECO:0000259" key="10">
    <source>
        <dbReference type="PROSITE" id="PS50235"/>
    </source>
</evidence>
<evidence type="ECO:0000256" key="9">
    <source>
        <dbReference type="SAM" id="MobiDB-lite"/>
    </source>
</evidence>
<comment type="caution">
    <text evidence="11">The sequence shown here is derived from an EMBL/GenBank/DDBJ whole genome shotgun (WGS) entry which is preliminary data.</text>
</comment>
<dbReference type="GO" id="GO:0006508">
    <property type="term" value="P:proteolysis"/>
    <property type="evidence" value="ECO:0007669"/>
    <property type="project" value="UniProtKB-KW"/>
</dbReference>
<dbReference type="PROSITE" id="PS50235">
    <property type="entry name" value="USP_3"/>
    <property type="match status" value="1"/>
</dbReference>
<evidence type="ECO:0000256" key="5">
    <source>
        <dbReference type="ARBA" id="ARBA00022786"/>
    </source>
</evidence>
<accession>A0AAW2HMF5</accession>
<dbReference type="InterPro" id="IPR028889">
    <property type="entry name" value="USP"/>
</dbReference>
<dbReference type="GO" id="GO:0042981">
    <property type="term" value="P:regulation of apoptotic process"/>
    <property type="evidence" value="ECO:0007669"/>
    <property type="project" value="TreeGrafter"/>
</dbReference>
<dbReference type="InterPro" id="IPR050164">
    <property type="entry name" value="Peptidase_C19"/>
</dbReference>